<gene>
    <name evidence="1" type="ORF">UTRI_10437_B</name>
</gene>
<organism evidence="1 2">
    <name type="scientific">Ustilago trichophora</name>
    <dbReference type="NCBI Taxonomy" id="86804"/>
    <lineage>
        <taxon>Eukaryota</taxon>
        <taxon>Fungi</taxon>
        <taxon>Dikarya</taxon>
        <taxon>Basidiomycota</taxon>
        <taxon>Ustilaginomycotina</taxon>
        <taxon>Ustilaginomycetes</taxon>
        <taxon>Ustilaginales</taxon>
        <taxon>Ustilaginaceae</taxon>
        <taxon>Ustilago</taxon>
    </lineage>
</organism>
<name>A0A5C3E8U1_9BASI</name>
<evidence type="ECO:0000313" key="2">
    <source>
        <dbReference type="Proteomes" id="UP000324022"/>
    </source>
</evidence>
<dbReference type="OrthoDB" id="10427998at2759"/>
<dbReference type="EMBL" id="OOIN01000016">
    <property type="protein sequence ID" value="SPO26972.1"/>
    <property type="molecule type" value="Genomic_DNA"/>
</dbReference>
<sequence>MPHEYDFDMWLGAQEEYRRAHKGRLFLPQHVGLDSYDDIFNLKGKILYIAESAGRMRGAMKIGVRGTHEEGNRAIWFSTVIHPRDFLAEEMMLGDRTALALWRIDKDGEKLLTMDTVPNLDLRFGLEDLHAVLRQF</sequence>
<proteinExistence type="predicted"/>
<keyword evidence="2" id="KW-1185">Reference proteome</keyword>
<dbReference type="Proteomes" id="UP000324022">
    <property type="component" value="Unassembled WGS sequence"/>
</dbReference>
<accession>A0A5C3E8U1</accession>
<dbReference type="AlphaFoldDB" id="A0A5C3E8U1"/>
<protein>
    <submittedName>
        <fullName evidence="1">Uncharacterized protein</fullName>
    </submittedName>
</protein>
<evidence type="ECO:0000313" key="1">
    <source>
        <dbReference type="EMBL" id="SPO26972.1"/>
    </source>
</evidence>
<reference evidence="1 2" key="1">
    <citation type="submission" date="2018-03" db="EMBL/GenBank/DDBJ databases">
        <authorList>
            <person name="Guldener U."/>
        </authorList>
    </citation>
    <scope>NUCLEOTIDE SEQUENCE [LARGE SCALE GENOMIC DNA]</scope>
    <source>
        <strain evidence="1 2">NBRC100155</strain>
    </source>
</reference>